<keyword evidence="4 5" id="KW-0274">FAD</keyword>
<dbReference type="AlphaFoldDB" id="A0A7I8W3Q3"/>
<feature type="binding site" evidence="5">
    <location>
        <position position="278"/>
    </location>
    <ligand>
        <name>FAD</name>
        <dbReference type="ChEBI" id="CHEBI:57692"/>
    </ligand>
</feature>
<evidence type="ECO:0000256" key="6">
    <source>
        <dbReference type="RuleBase" id="RU003968"/>
    </source>
</evidence>
<dbReference type="OrthoDB" id="269227at2759"/>
<organism evidence="10 11">
    <name type="scientific">Dimorphilus gyrociliatus</name>
    <dbReference type="NCBI Taxonomy" id="2664684"/>
    <lineage>
        <taxon>Eukaryota</taxon>
        <taxon>Metazoa</taxon>
        <taxon>Spiralia</taxon>
        <taxon>Lophotrochozoa</taxon>
        <taxon>Annelida</taxon>
        <taxon>Polychaeta</taxon>
        <taxon>Polychaeta incertae sedis</taxon>
        <taxon>Dinophilidae</taxon>
        <taxon>Dimorphilus</taxon>
    </lineage>
</organism>
<dbReference type="PIRSF" id="PIRSF000137">
    <property type="entry name" value="Alcohol_oxidase"/>
    <property type="match status" value="1"/>
</dbReference>
<evidence type="ECO:0000259" key="9">
    <source>
        <dbReference type="PROSITE" id="PS00623"/>
    </source>
</evidence>
<dbReference type="InterPro" id="IPR036188">
    <property type="entry name" value="FAD/NAD-bd_sf"/>
</dbReference>
<dbReference type="Pfam" id="PF05199">
    <property type="entry name" value="GMC_oxred_C"/>
    <property type="match status" value="1"/>
</dbReference>
<dbReference type="GO" id="GO:0016614">
    <property type="term" value="F:oxidoreductase activity, acting on CH-OH group of donors"/>
    <property type="evidence" value="ECO:0007669"/>
    <property type="project" value="InterPro"/>
</dbReference>
<dbReference type="Pfam" id="PF00732">
    <property type="entry name" value="GMC_oxred_N"/>
    <property type="match status" value="1"/>
</dbReference>
<evidence type="ECO:0000256" key="5">
    <source>
        <dbReference type="PIRSR" id="PIRSR000137-2"/>
    </source>
</evidence>
<evidence type="ECO:0000313" key="11">
    <source>
        <dbReference type="Proteomes" id="UP000549394"/>
    </source>
</evidence>
<reference evidence="10 11" key="1">
    <citation type="submission" date="2020-08" db="EMBL/GenBank/DDBJ databases">
        <authorList>
            <person name="Hejnol A."/>
        </authorList>
    </citation>
    <scope>NUCLEOTIDE SEQUENCE [LARGE SCALE GENOMIC DNA]</scope>
</reference>
<feature type="binding site" evidence="5">
    <location>
        <position position="146"/>
    </location>
    <ligand>
        <name>FAD</name>
        <dbReference type="ChEBI" id="CHEBI:57692"/>
    </ligand>
</feature>
<dbReference type="Proteomes" id="UP000549394">
    <property type="component" value="Unassembled WGS sequence"/>
</dbReference>
<dbReference type="PROSITE" id="PS00623">
    <property type="entry name" value="GMC_OXRED_1"/>
    <property type="match status" value="1"/>
</dbReference>
<dbReference type="GO" id="GO:0050660">
    <property type="term" value="F:flavin adenine dinucleotide binding"/>
    <property type="evidence" value="ECO:0007669"/>
    <property type="project" value="InterPro"/>
</dbReference>
<keyword evidence="3 6" id="KW-0285">Flavoprotein</keyword>
<comment type="cofactor">
    <cofactor evidence="1 5">
        <name>FAD</name>
        <dbReference type="ChEBI" id="CHEBI:57692"/>
    </cofactor>
</comment>
<keyword evidence="11" id="KW-1185">Reference proteome</keyword>
<sequence length="659" mass="73832">MEPRRRLSVRRSSVPAEDRMVTRYIPQILALGVALVIVKLYGPSFNREATTIEDIKEYYDYIIVGGGTSGAVLASRITEDEDKKVLLIEAGEDQAQNPDVNIPIMGEKVRGSELDWNYETIPQKYACKSHINRVALWHCGKGLGGTSNINYMQYHRGSRHDYDLWAAQGATGWSFKDVLPYFIKSEDNRNGDYVRTVFHGFGGRLTVQDTILSPVTQIMTLAFKELGIEKKDINGKSHFGYAHSQATIRNGIRWSTDKAFLKRAMFKDNLDVITGAFVTKILIENKKATGVSFRHNGKQRKVRAKKEVIVSAGTIGSAKLLLLSGIGPRKHLEALKIPVIADLPVGENLQDQVQTDAIEFFTRHHVSITAARSENFLSSWAYTLFGTGMKMSPRFREGTAFIKVRQQPPHIRYPLIALQVIANVATYSSEQLNIDSDTWGAMHDDLPSKEGFSIYPILLHPRSRGTVKLRSTNPEDPPLINPNYLADDADVKILVEAIQFVRSKLADTKVLKDWDFQLSDKILPDCSEHGNFTNQYWECFVRHITLSGASPVGTCKVGAIGDPTAVVDPLLRVRGIKGLRVIDASIIPKSVSGNTYATQVMLAERASDLIREKDTVKKIKDYFKHLISVKHEKFKDEDSENIDSKAAKEKKKGEKSKNK</sequence>
<dbReference type="EMBL" id="CAJFCJ010000018">
    <property type="protein sequence ID" value="CAD5122712.1"/>
    <property type="molecule type" value="Genomic_DNA"/>
</dbReference>
<evidence type="ECO:0000256" key="8">
    <source>
        <dbReference type="SAM" id="Phobius"/>
    </source>
</evidence>
<name>A0A7I8W3Q3_9ANNE</name>
<dbReference type="PANTHER" id="PTHR11552:SF147">
    <property type="entry name" value="CHOLINE DEHYDROGENASE, MITOCHONDRIAL"/>
    <property type="match status" value="1"/>
</dbReference>
<dbReference type="InterPro" id="IPR012132">
    <property type="entry name" value="GMC_OxRdtase"/>
</dbReference>
<evidence type="ECO:0000256" key="2">
    <source>
        <dbReference type="ARBA" id="ARBA00010790"/>
    </source>
</evidence>
<comment type="similarity">
    <text evidence="2 6">Belongs to the GMC oxidoreductase family.</text>
</comment>
<accession>A0A7I8W3Q3</accession>
<dbReference type="Gene3D" id="3.30.560.10">
    <property type="entry name" value="Glucose Oxidase, domain 3"/>
    <property type="match status" value="1"/>
</dbReference>
<protein>
    <submittedName>
        <fullName evidence="10">DgyrCDS11119</fullName>
    </submittedName>
</protein>
<dbReference type="InterPro" id="IPR007867">
    <property type="entry name" value="GMC_OxRtase_C"/>
</dbReference>
<keyword evidence="8" id="KW-0472">Membrane</keyword>
<evidence type="ECO:0000256" key="7">
    <source>
        <dbReference type="SAM" id="MobiDB-lite"/>
    </source>
</evidence>
<keyword evidence="8" id="KW-1133">Transmembrane helix</keyword>
<dbReference type="InterPro" id="IPR000172">
    <property type="entry name" value="GMC_OxRdtase_N"/>
</dbReference>
<comment type="caution">
    <text evidence="10">The sequence shown here is derived from an EMBL/GenBank/DDBJ whole genome shotgun (WGS) entry which is preliminary data.</text>
</comment>
<feature type="domain" description="Glucose-methanol-choline oxidoreductase N-terminal" evidence="9">
    <location>
        <begin position="140"/>
        <end position="163"/>
    </location>
</feature>
<dbReference type="Gene3D" id="3.50.50.60">
    <property type="entry name" value="FAD/NAD(P)-binding domain"/>
    <property type="match status" value="1"/>
</dbReference>
<proteinExistence type="inferred from homology"/>
<evidence type="ECO:0000256" key="3">
    <source>
        <dbReference type="ARBA" id="ARBA00022630"/>
    </source>
</evidence>
<evidence type="ECO:0000256" key="1">
    <source>
        <dbReference type="ARBA" id="ARBA00001974"/>
    </source>
</evidence>
<feature type="binding site" evidence="5">
    <location>
        <begin position="68"/>
        <end position="69"/>
    </location>
    <ligand>
        <name>FAD</name>
        <dbReference type="ChEBI" id="CHEBI:57692"/>
    </ligand>
</feature>
<dbReference type="SUPFAM" id="SSF51905">
    <property type="entry name" value="FAD/NAD(P)-binding domain"/>
    <property type="match status" value="1"/>
</dbReference>
<evidence type="ECO:0000256" key="4">
    <source>
        <dbReference type="ARBA" id="ARBA00022827"/>
    </source>
</evidence>
<keyword evidence="8" id="KW-0812">Transmembrane</keyword>
<feature type="transmembrane region" description="Helical" evidence="8">
    <location>
        <begin position="21"/>
        <end position="42"/>
    </location>
</feature>
<dbReference type="SUPFAM" id="SSF54373">
    <property type="entry name" value="FAD-linked reductases, C-terminal domain"/>
    <property type="match status" value="1"/>
</dbReference>
<gene>
    <name evidence="10" type="ORF">DGYR_LOCUS10489</name>
</gene>
<evidence type="ECO:0000313" key="10">
    <source>
        <dbReference type="EMBL" id="CAD5122712.1"/>
    </source>
</evidence>
<dbReference type="PANTHER" id="PTHR11552">
    <property type="entry name" value="GLUCOSE-METHANOL-CHOLINE GMC OXIDOREDUCTASE"/>
    <property type="match status" value="1"/>
</dbReference>
<feature type="region of interest" description="Disordered" evidence="7">
    <location>
        <begin position="633"/>
        <end position="659"/>
    </location>
</feature>